<accession>A0A5N6JVM7</accession>
<protein>
    <submittedName>
        <fullName evidence="3">Uncharacterized protein</fullName>
    </submittedName>
</protein>
<organism evidence="3 4">
    <name type="scientific">Monilinia laxa</name>
    <name type="common">Brown rot fungus</name>
    <name type="synonym">Sclerotinia laxa</name>
    <dbReference type="NCBI Taxonomy" id="61186"/>
    <lineage>
        <taxon>Eukaryota</taxon>
        <taxon>Fungi</taxon>
        <taxon>Dikarya</taxon>
        <taxon>Ascomycota</taxon>
        <taxon>Pezizomycotina</taxon>
        <taxon>Leotiomycetes</taxon>
        <taxon>Helotiales</taxon>
        <taxon>Sclerotiniaceae</taxon>
        <taxon>Monilinia</taxon>
    </lineage>
</organism>
<sequence>MYHLPRNLDMWTHMVYPDPASSDNNNSPNCDGYDHCRTYAILFFIILVPVGWILLWLLIVLLNTGSRLGVSCWVRIANVRFRMRSVVFRSSFSVQQGEIPIAGYSPYDTLVHRVTSKNRVIFVVNHSTELRKRKNFFCKMPSGSPHEVQSPLKVFKDTRKDHTNFFYYQKVSSIITRQPQAYDHVNQSPQVVNFSSNERIQGKKKPCLKAHILQKGVEVKSPQPTKPTTHISTQRYPQRILKVRQSTDRQWLSLKDTISLLERHLLSLEVTKATTVSASATSTTTGTTTTSTASSTTVKSSTSTTTSATTSATTATATTSTEATTLTALWTRSSIVESDWTTSDIGTHHSIIGSGSIFDGTEGNISESLRIASFPEQD</sequence>
<evidence type="ECO:0000256" key="2">
    <source>
        <dbReference type="SAM" id="Phobius"/>
    </source>
</evidence>
<evidence type="ECO:0000313" key="3">
    <source>
        <dbReference type="EMBL" id="KAB8292410.1"/>
    </source>
</evidence>
<evidence type="ECO:0000313" key="4">
    <source>
        <dbReference type="Proteomes" id="UP000326757"/>
    </source>
</evidence>
<name>A0A5N6JVM7_MONLA</name>
<dbReference type="EMBL" id="VIGI01000013">
    <property type="protein sequence ID" value="KAB8292410.1"/>
    <property type="molecule type" value="Genomic_DNA"/>
</dbReference>
<keyword evidence="2" id="KW-0472">Membrane</keyword>
<keyword evidence="2" id="KW-0812">Transmembrane</keyword>
<dbReference type="AlphaFoldDB" id="A0A5N6JVM7"/>
<reference evidence="3 4" key="1">
    <citation type="submission" date="2019-06" db="EMBL/GenBank/DDBJ databases">
        <title>Genome Sequence of the Brown Rot Fungal Pathogen Monilinia laxa.</title>
        <authorList>
            <person name="De Miccolis Angelini R.M."/>
            <person name="Landi L."/>
            <person name="Abate D."/>
            <person name="Pollastro S."/>
            <person name="Romanazzi G."/>
            <person name="Faretra F."/>
        </authorList>
    </citation>
    <scope>NUCLEOTIDE SEQUENCE [LARGE SCALE GENOMIC DNA]</scope>
    <source>
        <strain evidence="3 4">Mlax316</strain>
    </source>
</reference>
<dbReference type="Proteomes" id="UP000326757">
    <property type="component" value="Unassembled WGS sequence"/>
</dbReference>
<dbReference type="OrthoDB" id="10659167at2759"/>
<evidence type="ECO:0000256" key="1">
    <source>
        <dbReference type="SAM" id="MobiDB-lite"/>
    </source>
</evidence>
<feature type="transmembrane region" description="Helical" evidence="2">
    <location>
        <begin position="39"/>
        <end position="62"/>
    </location>
</feature>
<gene>
    <name evidence="3" type="ORF">EYC80_008140</name>
</gene>
<proteinExistence type="predicted"/>
<comment type="caution">
    <text evidence="3">The sequence shown here is derived from an EMBL/GenBank/DDBJ whole genome shotgun (WGS) entry which is preliminary data.</text>
</comment>
<feature type="region of interest" description="Disordered" evidence="1">
    <location>
        <begin position="277"/>
        <end position="318"/>
    </location>
</feature>
<keyword evidence="4" id="KW-1185">Reference proteome</keyword>
<keyword evidence="2" id="KW-1133">Transmembrane helix</keyword>